<dbReference type="InterPro" id="IPR017970">
    <property type="entry name" value="Homeobox_CS"/>
</dbReference>
<evidence type="ECO:0000256" key="3">
    <source>
        <dbReference type="ARBA" id="ARBA00023155"/>
    </source>
</evidence>
<dbReference type="InterPro" id="IPR001356">
    <property type="entry name" value="HD"/>
</dbReference>
<evidence type="ECO:0000313" key="10">
    <source>
        <dbReference type="Proteomes" id="UP001620645"/>
    </source>
</evidence>
<dbReference type="GO" id="GO:0003677">
    <property type="term" value="F:DNA binding"/>
    <property type="evidence" value="ECO:0007669"/>
    <property type="project" value="UniProtKB-UniRule"/>
</dbReference>
<feature type="domain" description="Homeobox" evidence="8">
    <location>
        <begin position="27"/>
        <end position="87"/>
    </location>
</feature>
<keyword evidence="3 5" id="KW-0371">Homeobox</keyword>
<feature type="compositionally biased region" description="Basic and acidic residues" evidence="7">
    <location>
        <begin position="103"/>
        <end position="112"/>
    </location>
</feature>
<evidence type="ECO:0000256" key="5">
    <source>
        <dbReference type="PROSITE-ProRule" id="PRU00108"/>
    </source>
</evidence>
<dbReference type="InterPro" id="IPR009057">
    <property type="entry name" value="Homeodomain-like_sf"/>
</dbReference>
<accession>A0ABD2HQR6</accession>
<dbReference type="PANTHER" id="PTHR24339:SF28">
    <property type="entry name" value="E5-RELATED"/>
    <property type="match status" value="1"/>
</dbReference>
<proteinExistence type="predicted"/>
<keyword evidence="2 5" id="KW-0238">DNA-binding</keyword>
<evidence type="ECO:0000256" key="1">
    <source>
        <dbReference type="ARBA" id="ARBA00004123"/>
    </source>
</evidence>
<dbReference type="Gene3D" id="1.10.10.60">
    <property type="entry name" value="Homeodomain-like"/>
    <property type="match status" value="1"/>
</dbReference>
<dbReference type="InterPro" id="IPR000047">
    <property type="entry name" value="HTH_motif"/>
</dbReference>
<evidence type="ECO:0000256" key="2">
    <source>
        <dbReference type="ARBA" id="ARBA00023125"/>
    </source>
</evidence>
<dbReference type="PRINTS" id="PR00031">
    <property type="entry name" value="HTHREPRESSR"/>
</dbReference>
<evidence type="ECO:0000313" key="9">
    <source>
        <dbReference type="EMBL" id="KAL3069757.1"/>
    </source>
</evidence>
<evidence type="ECO:0000256" key="7">
    <source>
        <dbReference type="SAM" id="MobiDB-lite"/>
    </source>
</evidence>
<dbReference type="CDD" id="cd00086">
    <property type="entry name" value="homeodomain"/>
    <property type="match status" value="1"/>
</dbReference>
<evidence type="ECO:0000256" key="6">
    <source>
        <dbReference type="RuleBase" id="RU000682"/>
    </source>
</evidence>
<feature type="DNA-binding region" description="Homeobox" evidence="5">
    <location>
        <begin position="29"/>
        <end position="88"/>
    </location>
</feature>
<evidence type="ECO:0000259" key="8">
    <source>
        <dbReference type="PROSITE" id="PS50071"/>
    </source>
</evidence>
<evidence type="ECO:0000256" key="4">
    <source>
        <dbReference type="ARBA" id="ARBA00023242"/>
    </source>
</evidence>
<dbReference type="GO" id="GO:0005634">
    <property type="term" value="C:nucleus"/>
    <property type="evidence" value="ECO:0007669"/>
    <property type="project" value="UniProtKB-SubCell"/>
</dbReference>
<dbReference type="PROSITE" id="PS00027">
    <property type="entry name" value="HOMEOBOX_1"/>
    <property type="match status" value="1"/>
</dbReference>
<keyword evidence="10" id="KW-1185">Reference proteome</keyword>
<dbReference type="AlphaFoldDB" id="A0ABD2HQR6"/>
<organism evidence="9 10">
    <name type="scientific">Heterodera schachtii</name>
    <name type="common">Sugarbeet cyst nematode worm</name>
    <name type="synonym">Tylenchus schachtii</name>
    <dbReference type="NCBI Taxonomy" id="97005"/>
    <lineage>
        <taxon>Eukaryota</taxon>
        <taxon>Metazoa</taxon>
        <taxon>Ecdysozoa</taxon>
        <taxon>Nematoda</taxon>
        <taxon>Chromadorea</taxon>
        <taxon>Rhabditida</taxon>
        <taxon>Tylenchina</taxon>
        <taxon>Tylenchomorpha</taxon>
        <taxon>Tylenchoidea</taxon>
        <taxon>Heteroderidae</taxon>
        <taxon>Heteroderinae</taxon>
        <taxon>Heterodera</taxon>
    </lineage>
</organism>
<dbReference type="SMART" id="SM00389">
    <property type="entry name" value="HOX"/>
    <property type="match status" value="1"/>
</dbReference>
<dbReference type="SUPFAM" id="SSF46689">
    <property type="entry name" value="Homeodomain-like"/>
    <property type="match status" value="1"/>
</dbReference>
<sequence>MDGVAASHQPMGGATVTISAELGYCKRKKKRFRTSFSGWQLTALEAQFHVQQYLVGEQRAHFAEQLGLGPTQVKVWFQNRRIRFRKDQRTAKAQNGTVTELPKAAEKGKESDAIANKTRSNI</sequence>
<dbReference type="Pfam" id="PF00046">
    <property type="entry name" value="Homeodomain"/>
    <property type="match status" value="1"/>
</dbReference>
<name>A0ABD2HQR6_HETSC</name>
<reference evidence="9 10" key="1">
    <citation type="submission" date="2024-10" db="EMBL/GenBank/DDBJ databases">
        <authorList>
            <person name="Kim D."/>
        </authorList>
    </citation>
    <scope>NUCLEOTIDE SEQUENCE [LARGE SCALE GENOMIC DNA]</scope>
    <source>
        <strain evidence="9">Taebaek</strain>
    </source>
</reference>
<dbReference type="EMBL" id="JBICCN010000427">
    <property type="protein sequence ID" value="KAL3069757.1"/>
    <property type="molecule type" value="Genomic_DNA"/>
</dbReference>
<comment type="caution">
    <text evidence="9">The sequence shown here is derived from an EMBL/GenBank/DDBJ whole genome shotgun (WGS) entry which is preliminary data.</text>
</comment>
<dbReference type="PANTHER" id="PTHR24339">
    <property type="entry name" value="HOMEOBOX PROTEIN EMX-RELATED"/>
    <property type="match status" value="1"/>
</dbReference>
<dbReference type="Proteomes" id="UP001620645">
    <property type="component" value="Unassembled WGS sequence"/>
</dbReference>
<gene>
    <name evidence="9" type="ORF">niasHS_015991</name>
</gene>
<keyword evidence="4 5" id="KW-0539">Nucleus</keyword>
<comment type="subcellular location">
    <subcellularLocation>
        <location evidence="1 5 6">Nucleus</location>
    </subcellularLocation>
</comment>
<protein>
    <recommendedName>
        <fullName evidence="8">Homeobox domain-containing protein</fullName>
    </recommendedName>
</protein>
<dbReference type="InterPro" id="IPR050877">
    <property type="entry name" value="EMX-VAX-Noto_Homeobox_TFs"/>
</dbReference>
<feature type="region of interest" description="Disordered" evidence="7">
    <location>
        <begin position="88"/>
        <end position="122"/>
    </location>
</feature>
<dbReference type="PROSITE" id="PS50071">
    <property type="entry name" value="HOMEOBOX_2"/>
    <property type="match status" value="1"/>
</dbReference>